<evidence type="ECO:0000256" key="12">
    <source>
        <dbReference type="ARBA" id="ARBA00023447"/>
    </source>
</evidence>
<evidence type="ECO:0000256" key="8">
    <source>
        <dbReference type="ARBA" id="ARBA00022801"/>
    </source>
</evidence>
<evidence type="ECO:0000256" key="3">
    <source>
        <dbReference type="ARBA" id="ARBA00022490"/>
    </source>
</evidence>
<dbReference type="GO" id="GO:0016787">
    <property type="term" value="F:hydrolase activity"/>
    <property type="evidence" value="ECO:0007669"/>
    <property type="project" value="UniProtKB-KW"/>
</dbReference>
<evidence type="ECO:0000256" key="6">
    <source>
        <dbReference type="ARBA" id="ARBA00022759"/>
    </source>
</evidence>
<evidence type="ECO:0000256" key="4">
    <source>
        <dbReference type="ARBA" id="ARBA00022722"/>
    </source>
</evidence>
<evidence type="ECO:0000256" key="1">
    <source>
        <dbReference type="ARBA" id="ARBA00001946"/>
    </source>
</evidence>
<name>A8SKM8_9FIRM</name>
<dbReference type="GeneID" id="93384981"/>
<reference evidence="14 15" key="2">
    <citation type="submission" date="2007-09" db="EMBL/GenBank/DDBJ databases">
        <authorList>
            <person name="Fulton L."/>
            <person name="Clifton S."/>
            <person name="Fulton B."/>
            <person name="Xu J."/>
            <person name="Minx P."/>
            <person name="Pepin K.H."/>
            <person name="Johnson M."/>
            <person name="Thiruvilangam P."/>
            <person name="Bhonagiri V."/>
            <person name="Nash W.E."/>
            <person name="Mardis E.R."/>
            <person name="Wilson R.K."/>
        </authorList>
    </citation>
    <scope>NUCLEOTIDE SEQUENCE [LARGE SCALE GENOMIC DNA]</scope>
    <source>
        <strain evidence="14 15">ATCC 33270</strain>
    </source>
</reference>
<evidence type="ECO:0000256" key="5">
    <source>
        <dbReference type="ARBA" id="ARBA00022723"/>
    </source>
</evidence>
<reference evidence="14 15" key="1">
    <citation type="submission" date="2007-09" db="EMBL/GenBank/DDBJ databases">
        <title>Draft genome sequence of Peptostreptococcus micros (ATCC 33270).</title>
        <authorList>
            <person name="Sudarsanam P."/>
            <person name="Ley R."/>
            <person name="Guruge J."/>
            <person name="Turnbaugh P.J."/>
            <person name="Mahowald M."/>
            <person name="Liep D."/>
            <person name="Gordon J."/>
        </authorList>
    </citation>
    <scope>NUCLEOTIDE SEQUENCE [LARGE SCALE GENOMIC DNA]</scope>
    <source>
        <strain evidence="14 15">ATCC 33270</strain>
    </source>
</reference>
<dbReference type="SUPFAM" id="SSF52980">
    <property type="entry name" value="Restriction endonuclease-like"/>
    <property type="match status" value="1"/>
</dbReference>
<dbReference type="GO" id="GO:0006310">
    <property type="term" value="P:DNA recombination"/>
    <property type="evidence" value="ECO:0007669"/>
    <property type="project" value="UniProtKB-KW"/>
</dbReference>
<evidence type="ECO:0000256" key="11">
    <source>
        <dbReference type="ARBA" id="ARBA00023204"/>
    </source>
</evidence>
<dbReference type="GO" id="GO:0005737">
    <property type="term" value="C:cytoplasm"/>
    <property type="evidence" value="ECO:0007669"/>
    <property type="project" value="UniProtKB-SubCell"/>
</dbReference>
<dbReference type="InterPro" id="IPR004612">
    <property type="entry name" value="Resolv_RecU"/>
</dbReference>
<evidence type="ECO:0000313" key="14">
    <source>
        <dbReference type="EMBL" id="EDP24147.1"/>
    </source>
</evidence>
<sequence>MTNDEKKFKSLKNNAQGHFFEKEVERACNYYREKNIANIHKVPEPFRVLKKLSAGKFTGQFLRKAEPDFKGCLLNGQCIVFECKYTSQNKIQRSILSENQNVELERNNNLNCITAVCICFAEGLTERYFFVPFEVWLNMEKHFGKKSVTAEDLKKFEIYYKHNRN</sequence>
<keyword evidence="5" id="KW-0479">Metal-binding</keyword>
<keyword evidence="9" id="KW-0460">Magnesium</keyword>
<dbReference type="GO" id="GO:0006281">
    <property type="term" value="P:DNA repair"/>
    <property type="evidence" value="ECO:0007669"/>
    <property type="project" value="UniProtKB-KW"/>
</dbReference>
<dbReference type="InterPro" id="IPR011335">
    <property type="entry name" value="Restrct_endonuc-II-like"/>
</dbReference>
<organism evidence="14 15">
    <name type="scientific">Parvimonas micra ATCC 33270</name>
    <dbReference type="NCBI Taxonomy" id="411465"/>
    <lineage>
        <taxon>Bacteria</taxon>
        <taxon>Bacillati</taxon>
        <taxon>Bacillota</taxon>
        <taxon>Tissierellia</taxon>
        <taxon>Tissierellales</taxon>
        <taxon>Peptoniphilaceae</taxon>
        <taxon>Parvimonas</taxon>
    </lineage>
</organism>
<dbReference type="InterPro" id="IPR011856">
    <property type="entry name" value="tRNA_endonuc-like_dom_sf"/>
</dbReference>
<evidence type="ECO:0000313" key="15">
    <source>
        <dbReference type="Proteomes" id="UP000003162"/>
    </source>
</evidence>
<evidence type="ECO:0000256" key="2">
    <source>
        <dbReference type="ARBA" id="ARBA00004496"/>
    </source>
</evidence>
<evidence type="ECO:0000256" key="9">
    <source>
        <dbReference type="ARBA" id="ARBA00022842"/>
    </source>
</evidence>
<keyword evidence="3" id="KW-0963">Cytoplasm</keyword>
<comment type="caution">
    <text evidence="14">The sequence shown here is derived from an EMBL/GenBank/DDBJ whole genome shotgun (WGS) entry which is preliminary data.</text>
</comment>
<dbReference type="RefSeq" id="WP_004832612.1">
    <property type="nucleotide sequence ID" value="NZ_DS483517.1"/>
</dbReference>
<dbReference type="HOGENOM" id="CLU_096340_1_0_9"/>
<dbReference type="GO" id="GO:0046872">
    <property type="term" value="F:metal ion binding"/>
    <property type="evidence" value="ECO:0007669"/>
    <property type="project" value="UniProtKB-KW"/>
</dbReference>
<dbReference type="eggNOG" id="COG3331">
    <property type="taxonomic scope" value="Bacteria"/>
</dbReference>
<keyword evidence="4" id="KW-0540">Nuclease</keyword>
<keyword evidence="10" id="KW-0233">DNA recombination</keyword>
<keyword evidence="11" id="KW-0234">DNA repair</keyword>
<dbReference type="Pfam" id="PF03838">
    <property type="entry name" value="RecU"/>
    <property type="match status" value="1"/>
</dbReference>
<comment type="similarity">
    <text evidence="12">Belongs to the RecU family.</text>
</comment>
<dbReference type="GO" id="GO:0004519">
    <property type="term" value="F:endonuclease activity"/>
    <property type="evidence" value="ECO:0007669"/>
    <property type="project" value="UniProtKB-KW"/>
</dbReference>
<evidence type="ECO:0000256" key="10">
    <source>
        <dbReference type="ARBA" id="ARBA00023172"/>
    </source>
</evidence>
<dbReference type="GO" id="GO:0003676">
    <property type="term" value="F:nucleic acid binding"/>
    <property type="evidence" value="ECO:0007669"/>
    <property type="project" value="InterPro"/>
</dbReference>
<dbReference type="EMBL" id="ABEE02000016">
    <property type="protein sequence ID" value="EDP24147.1"/>
    <property type="molecule type" value="Genomic_DNA"/>
</dbReference>
<evidence type="ECO:0000256" key="13">
    <source>
        <dbReference type="ARBA" id="ARBA00029523"/>
    </source>
</evidence>
<evidence type="ECO:0000256" key="7">
    <source>
        <dbReference type="ARBA" id="ARBA00022763"/>
    </source>
</evidence>
<comment type="subcellular location">
    <subcellularLocation>
        <location evidence="2">Cytoplasm</location>
    </subcellularLocation>
</comment>
<comment type="cofactor">
    <cofactor evidence="1">
        <name>Mg(2+)</name>
        <dbReference type="ChEBI" id="CHEBI:18420"/>
    </cofactor>
</comment>
<accession>A8SKM8</accession>
<dbReference type="Gene3D" id="3.40.1350.10">
    <property type="match status" value="1"/>
</dbReference>
<keyword evidence="8" id="KW-0378">Hydrolase</keyword>
<proteinExistence type="inferred from homology"/>
<keyword evidence="6" id="KW-0255">Endonuclease</keyword>
<dbReference type="AlphaFoldDB" id="A8SKM8"/>
<keyword evidence="7" id="KW-0227">DNA damage</keyword>
<gene>
    <name evidence="14" type="ORF">PEPMIC_00727</name>
</gene>
<protein>
    <recommendedName>
        <fullName evidence="13">Holliday junction resolvase RecU</fullName>
    </recommendedName>
</protein>
<dbReference type="Proteomes" id="UP000003162">
    <property type="component" value="Unassembled WGS sequence"/>
</dbReference>